<comment type="caution">
    <text evidence="10">The sequence shown here is derived from an EMBL/GenBank/DDBJ whole genome shotgun (WGS) entry which is preliminary data.</text>
</comment>
<dbReference type="GO" id="GO:0020037">
    <property type="term" value="F:heme binding"/>
    <property type="evidence" value="ECO:0007669"/>
    <property type="project" value="InterPro"/>
</dbReference>
<comment type="cofactor">
    <cofactor evidence="1 8">
        <name>heme</name>
        <dbReference type="ChEBI" id="CHEBI:30413"/>
    </cofactor>
</comment>
<dbReference type="GO" id="GO:0004497">
    <property type="term" value="F:monooxygenase activity"/>
    <property type="evidence" value="ECO:0007669"/>
    <property type="project" value="UniProtKB-KW"/>
</dbReference>
<dbReference type="OrthoDB" id="639100at2759"/>
<evidence type="ECO:0000256" key="4">
    <source>
        <dbReference type="ARBA" id="ARBA00022723"/>
    </source>
</evidence>
<dbReference type="InterPro" id="IPR001128">
    <property type="entry name" value="Cyt_P450"/>
</dbReference>
<name>A0A9Q0CE87_9POAL</name>
<keyword evidence="3 8" id="KW-0349">Heme</keyword>
<evidence type="ECO:0000256" key="8">
    <source>
        <dbReference type="PIRSR" id="PIRSR602401-1"/>
    </source>
</evidence>
<proteinExistence type="inferred from homology"/>
<comment type="similarity">
    <text evidence="2 9">Belongs to the cytochrome P450 family.</text>
</comment>
<evidence type="ECO:0000256" key="6">
    <source>
        <dbReference type="ARBA" id="ARBA00023004"/>
    </source>
</evidence>
<feature type="binding site" description="axial binding residue" evidence="8">
    <location>
        <position position="442"/>
    </location>
    <ligand>
        <name>heme</name>
        <dbReference type="ChEBI" id="CHEBI:30413"/>
    </ligand>
    <ligandPart>
        <name>Fe</name>
        <dbReference type="ChEBI" id="CHEBI:18248"/>
    </ligandPart>
</feature>
<keyword evidence="5 9" id="KW-0560">Oxidoreductase</keyword>
<keyword evidence="7 9" id="KW-0503">Monooxygenase</keyword>
<dbReference type="GO" id="GO:0005506">
    <property type="term" value="F:iron ion binding"/>
    <property type="evidence" value="ECO:0007669"/>
    <property type="project" value="InterPro"/>
</dbReference>
<evidence type="ECO:0000256" key="9">
    <source>
        <dbReference type="RuleBase" id="RU000461"/>
    </source>
</evidence>
<keyword evidence="6 8" id="KW-0408">Iron</keyword>
<dbReference type="Gene3D" id="1.10.630.10">
    <property type="entry name" value="Cytochrome P450"/>
    <property type="match status" value="1"/>
</dbReference>
<evidence type="ECO:0008006" key="12">
    <source>
        <dbReference type="Google" id="ProtNLM"/>
    </source>
</evidence>
<dbReference type="PANTHER" id="PTHR47955:SF19">
    <property type="entry name" value="CYTOCHROME P450 71A9-LIKE ISOFORM X1"/>
    <property type="match status" value="1"/>
</dbReference>
<dbReference type="PROSITE" id="PS00086">
    <property type="entry name" value="CYTOCHROME_P450"/>
    <property type="match status" value="1"/>
</dbReference>
<dbReference type="InterPro" id="IPR036396">
    <property type="entry name" value="Cyt_P450_sf"/>
</dbReference>
<dbReference type="PRINTS" id="PR00463">
    <property type="entry name" value="EP450I"/>
</dbReference>
<dbReference type="PRINTS" id="PR00385">
    <property type="entry name" value="P450"/>
</dbReference>
<accession>A0A9Q0CE87</accession>
<evidence type="ECO:0000256" key="5">
    <source>
        <dbReference type="ARBA" id="ARBA00023002"/>
    </source>
</evidence>
<dbReference type="GO" id="GO:0016705">
    <property type="term" value="F:oxidoreductase activity, acting on paired donors, with incorporation or reduction of molecular oxygen"/>
    <property type="evidence" value="ECO:0007669"/>
    <property type="project" value="InterPro"/>
</dbReference>
<keyword evidence="11" id="KW-1185">Reference proteome</keyword>
<evidence type="ECO:0000256" key="7">
    <source>
        <dbReference type="ARBA" id="ARBA00023033"/>
    </source>
</evidence>
<dbReference type="FunFam" id="1.10.630.10:FF:000064">
    <property type="entry name" value="Cytochrome P450 monooxygenase"/>
    <property type="match status" value="1"/>
</dbReference>
<dbReference type="AlphaFoldDB" id="A0A9Q0CE87"/>
<keyword evidence="4 8" id="KW-0479">Metal-binding</keyword>
<evidence type="ECO:0000256" key="2">
    <source>
        <dbReference type="ARBA" id="ARBA00010617"/>
    </source>
</evidence>
<dbReference type="Pfam" id="PF00067">
    <property type="entry name" value="p450"/>
    <property type="match status" value="1"/>
</dbReference>
<evidence type="ECO:0000313" key="11">
    <source>
        <dbReference type="Proteomes" id="UP001151287"/>
    </source>
</evidence>
<evidence type="ECO:0000256" key="3">
    <source>
        <dbReference type="ARBA" id="ARBA00022617"/>
    </source>
</evidence>
<evidence type="ECO:0000313" key="10">
    <source>
        <dbReference type="EMBL" id="KAJ1692286.1"/>
    </source>
</evidence>
<protein>
    <recommendedName>
        <fullName evidence="12">Cytochrome P450</fullName>
    </recommendedName>
</protein>
<dbReference type="SUPFAM" id="SSF48264">
    <property type="entry name" value="Cytochrome P450"/>
    <property type="match status" value="1"/>
</dbReference>
<dbReference type="EMBL" id="JAMQYH010000003">
    <property type="protein sequence ID" value="KAJ1692286.1"/>
    <property type="molecule type" value="Genomic_DNA"/>
</dbReference>
<sequence>MDSLLPCALIFFCVIIPLISNLVLKHRIASKNLRLPPGPRPLPIVGNLHCLIGSLPHHAIRGLSQQYGPLLLLQLGESQTVIASSIEASTEILKTHEINFLSRPVSPTISILGAGGKGIAFSSYGEYWRYVRKICVMELLNNKRVLSFRSIREEEVNKLVQNISSSASCNQLINLKEVSTMLVNDITVRTVIGSKCKDPHVFLKELDKMVELAAGFSLVDLYPSSRLASLISRGLDEAKKCHETVSRFLDGIIEQKRERKAIGGDVISEDLLSVLLRIEEEDTGQIPFDINSVKILIMDMIGGGSEPSPATLEWAMSELIRNHRVMRKAQSEVRELLRGCTKISESDLVKLKYMHLVIKETLRLHPPLPLLVPRQCRETCHILDYDIPKGATVLVNVWAIGRDPNYWEDPEEFRPERFTNSSVDFKGTDFQFLPFGSGRRMCPGMSFGIAILELALAALLYHFDWKLPSNVKPEDVDMTEGSGITVRKKTPLCLHAVRREPDASIDCSG</sequence>
<dbReference type="CDD" id="cd11072">
    <property type="entry name" value="CYP71-like"/>
    <property type="match status" value="1"/>
</dbReference>
<reference evidence="10" key="1">
    <citation type="journal article" date="2022" name="Cell">
        <title>Repeat-based holocentromeres influence genome architecture and karyotype evolution.</title>
        <authorList>
            <person name="Hofstatter P.G."/>
            <person name="Thangavel G."/>
            <person name="Lux T."/>
            <person name="Neumann P."/>
            <person name="Vondrak T."/>
            <person name="Novak P."/>
            <person name="Zhang M."/>
            <person name="Costa L."/>
            <person name="Castellani M."/>
            <person name="Scott A."/>
            <person name="Toegelov H."/>
            <person name="Fuchs J."/>
            <person name="Mata-Sucre Y."/>
            <person name="Dias Y."/>
            <person name="Vanzela A.L.L."/>
            <person name="Huettel B."/>
            <person name="Almeida C.C.S."/>
            <person name="Simkova H."/>
            <person name="Souza G."/>
            <person name="Pedrosa-Harand A."/>
            <person name="Macas J."/>
            <person name="Mayer K.F.X."/>
            <person name="Houben A."/>
            <person name="Marques A."/>
        </authorList>
    </citation>
    <scope>NUCLEOTIDE SEQUENCE</scope>
    <source>
        <strain evidence="10">RhyBre1mFocal</strain>
    </source>
</reference>
<organism evidence="10 11">
    <name type="scientific">Rhynchospora breviuscula</name>
    <dbReference type="NCBI Taxonomy" id="2022672"/>
    <lineage>
        <taxon>Eukaryota</taxon>
        <taxon>Viridiplantae</taxon>
        <taxon>Streptophyta</taxon>
        <taxon>Embryophyta</taxon>
        <taxon>Tracheophyta</taxon>
        <taxon>Spermatophyta</taxon>
        <taxon>Magnoliopsida</taxon>
        <taxon>Liliopsida</taxon>
        <taxon>Poales</taxon>
        <taxon>Cyperaceae</taxon>
        <taxon>Cyperoideae</taxon>
        <taxon>Rhynchosporeae</taxon>
        <taxon>Rhynchospora</taxon>
    </lineage>
</organism>
<dbReference type="Proteomes" id="UP001151287">
    <property type="component" value="Unassembled WGS sequence"/>
</dbReference>
<dbReference type="InterPro" id="IPR002401">
    <property type="entry name" value="Cyt_P450_E_grp-I"/>
</dbReference>
<dbReference type="InterPro" id="IPR017972">
    <property type="entry name" value="Cyt_P450_CS"/>
</dbReference>
<gene>
    <name evidence="10" type="ORF">LUZ63_008984</name>
</gene>
<evidence type="ECO:0000256" key="1">
    <source>
        <dbReference type="ARBA" id="ARBA00001971"/>
    </source>
</evidence>
<dbReference type="PANTHER" id="PTHR47955">
    <property type="entry name" value="CYTOCHROME P450 FAMILY 71 PROTEIN"/>
    <property type="match status" value="1"/>
</dbReference>